<dbReference type="InterPro" id="IPR027351">
    <property type="entry name" value="(+)RNA_virus_helicase_core_dom"/>
</dbReference>
<evidence type="ECO:0000256" key="2">
    <source>
        <dbReference type="ARBA" id="ARBA00022840"/>
    </source>
</evidence>
<dbReference type="InterPro" id="IPR014059">
    <property type="entry name" value="TraI/TrwC_relax"/>
</dbReference>
<organism evidence="5 6">
    <name type="scientific">Denitratisoma oestradiolicum</name>
    <dbReference type="NCBI Taxonomy" id="311182"/>
    <lineage>
        <taxon>Bacteria</taxon>
        <taxon>Pseudomonadati</taxon>
        <taxon>Pseudomonadota</taxon>
        <taxon>Betaproteobacteria</taxon>
        <taxon>Nitrosomonadales</taxon>
        <taxon>Sterolibacteriaceae</taxon>
        <taxon>Denitratisoma</taxon>
    </lineage>
</organism>
<reference evidence="5 6" key="1">
    <citation type="submission" date="2020-03" db="EMBL/GenBank/DDBJ databases">
        <authorList>
            <consortium name="Genoscope - CEA"/>
            <person name="William W."/>
        </authorList>
    </citation>
    <scope>NUCLEOTIDE SEQUENCE [LARGE SCALE GENOMIC DNA]</scope>
    <source>
        <strain evidence="6">DSM 16959</strain>
    </source>
</reference>
<dbReference type="SUPFAM" id="SSF55464">
    <property type="entry name" value="Origin of replication-binding domain, RBD-like"/>
    <property type="match status" value="1"/>
</dbReference>
<dbReference type="InterPro" id="IPR014862">
    <property type="entry name" value="TrwC"/>
</dbReference>
<dbReference type="KEGG" id="doe:DENOEST_2161"/>
<dbReference type="GO" id="GO:0005524">
    <property type="term" value="F:ATP binding"/>
    <property type="evidence" value="ECO:0007669"/>
    <property type="project" value="UniProtKB-KW"/>
</dbReference>
<dbReference type="AlphaFoldDB" id="A0A6S6Y287"/>
<proteinExistence type="predicted"/>
<gene>
    <name evidence="5" type="ORF">DENOEST_2161</name>
</gene>
<keyword evidence="6" id="KW-1185">Reference proteome</keyword>
<dbReference type="GO" id="GO:0003678">
    <property type="term" value="F:DNA helicase activity"/>
    <property type="evidence" value="ECO:0007669"/>
    <property type="project" value="UniProtKB-ARBA"/>
</dbReference>
<evidence type="ECO:0000259" key="4">
    <source>
        <dbReference type="Pfam" id="PF08751"/>
    </source>
</evidence>
<dbReference type="EMBL" id="LR778301">
    <property type="protein sequence ID" value="CAB1369326.1"/>
    <property type="molecule type" value="Genomic_DNA"/>
</dbReference>
<keyword evidence="1" id="KW-0547">Nucleotide-binding</keyword>
<dbReference type="NCBIfam" id="NF041492">
    <property type="entry name" value="MobF"/>
    <property type="match status" value="1"/>
</dbReference>
<evidence type="ECO:0000313" key="6">
    <source>
        <dbReference type="Proteomes" id="UP000515733"/>
    </source>
</evidence>
<evidence type="ECO:0000259" key="3">
    <source>
        <dbReference type="Pfam" id="PF01443"/>
    </source>
</evidence>
<accession>A0A6S6Y287</accession>
<dbReference type="Pfam" id="PF08751">
    <property type="entry name" value="TrwC"/>
    <property type="match status" value="1"/>
</dbReference>
<feature type="domain" description="TrwC relaxase" evidence="4">
    <location>
        <begin position="12"/>
        <end position="281"/>
    </location>
</feature>
<dbReference type="InterPro" id="IPR027417">
    <property type="entry name" value="P-loop_NTPase"/>
</dbReference>
<feature type="domain" description="(+)RNA virus helicase C-terminal" evidence="3">
    <location>
        <begin position="763"/>
        <end position="826"/>
    </location>
</feature>
<dbReference type="Pfam" id="PF13604">
    <property type="entry name" value="AAA_30"/>
    <property type="match status" value="1"/>
</dbReference>
<dbReference type="PANTHER" id="PTHR43788">
    <property type="entry name" value="DNA2/NAM7 HELICASE FAMILY MEMBER"/>
    <property type="match status" value="1"/>
</dbReference>
<sequence>MLSLSNVGNCEAAAEYYEAADDYYTGDRSPSNWWGCSAAILGLSGPVDANVFAALLDGRLLTGEILHHAAAGRRGGTDATFSAPKSVSLQALVGGDMRLLGAHQRAVDRALVYAETLAACRVTEDGQTRSIPTGNLVVARFEHDLSRACDPHLHTHTVILNVTSRADGQWRALNNEALYRHKMLLGTLYRAELAREVQALGYETRVTHADGRFELAHISEDQVLAFSQRSAAIEAHLERQGQARNEASAWAKKIAAVATRDRKTAVDRDQLRQEWQTLSEEHGIDFTSPVGHGRPVATRDDVQAVLVQVVEHLGEREAVFSRMELLRSTLEQGVGTLTIDELKAGLEEARQSGLLIASGKDYTTAAAQAREAEILSIEESGRDSLSPVYDGDRMALEAQLGSLGEEQKQAALGVLLTYHQVMGIQGRAGVGKTTLLAATTTIAKNCGYTVLGLAPSASAARELASTGIQSETIATFMRRKYKGLDAKTVLVVDESGMTSTTQMLAILRAAQEAHCRVVMVGDTSQLAAVEAGKPFAQLQANGMATALVGQIRRQRNAVLRQAVEHAVDGKVALAVELLKKETTHIVSTAERHDRIATDYTTLTPEERAQTRVIAGTRHARRELNRRIRERLGLEGGQDFTLLVRKDLTEAARRSTLNYDAGDVLQAEVDYTALGFKRGELAHVVARLDHRILIERTDGSRVAWQPATMSRISVFVPETRPLAEGDLVRVTANDRGRGLVNGDLGRIVALDPESRRLTMELPDGRHVWLDGTQPLMLDYGYCSTVHSAQGQTCERVMIEADANSLTANRATFYVAISRARESAMIYTDDREMLPLAMARELTKASALDVQHEACLE</sequence>
<keyword evidence="2" id="KW-0067">ATP-binding</keyword>
<dbReference type="OrthoDB" id="1634048at2"/>
<dbReference type="SUPFAM" id="SSF52540">
    <property type="entry name" value="P-loop containing nucleoside triphosphate hydrolases"/>
    <property type="match status" value="2"/>
</dbReference>
<dbReference type="RefSeq" id="WP_145770874.1">
    <property type="nucleotide sequence ID" value="NZ_LR778301.1"/>
</dbReference>
<dbReference type="CDD" id="cd18809">
    <property type="entry name" value="SF1_C_RecD"/>
    <property type="match status" value="1"/>
</dbReference>
<name>A0A6S6Y287_9PROT</name>
<evidence type="ECO:0000313" key="5">
    <source>
        <dbReference type="EMBL" id="CAB1369326.1"/>
    </source>
</evidence>
<protein>
    <submittedName>
        <fullName evidence="5">IncW plasmid conjugative relaxase protein TrwC (TraI homolog)</fullName>
    </submittedName>
</protein>
<dbReference type="Gene3D" id="2.30.30.940">
    <property type="match status" value="1"/>
</dbReference>
<evidence type="ECO:0000256" key="1">
    <source>
        <dbReference type="ARBA" id="ARBA00022741"/>
    </source>
</evidence>
<dbReference type="Gene3D" id="3.40.50.300">
    <property type="entry name" value="P-loop containing nucleotide triphosphate hydrolases"/>
    <property type="match status" value="2"/>
</dbReference>
<dbReference type="Pfam" id="PF01443">
    <property type="entry name" value="Viral_helicase1"/>
    <property type="match status" value="1"/>
</dbReference>
<dbReference type="Proteomes" id="UP000515733">
    <property type="component" value="Chromosome"/>
</dbReference>
<dbReference type="NCBIfam" id="TIGR02686">
    <property type="entry name" value="relax_trwC"/>
    <property type="match status" value="1"/>
</dbReference>
<dbReference type="InterPro" id="IPR050534">
    <property type="entry name" value="Coronavir_polyprotein_1ab"/>
</dbReference>
<dbReference type="PANTHER" id="PTHR43788:SF6">
    <property type="entry name" value="DNA HELICASE B"/>
    <property type="match status" value="1"/>
</dbReference>